<feature type="chain" id="PRO_5019737472" evidence="3">
    <location>
        <begin position="22"/>
        <end position="339"/>
    </location>
</feature>
<dbReference type="PRINTS" id="PR00722">
    <property type="entry name" value="CHYMOTRYPSIN"/>
</dbReference>
<sequence length="339" mass="35435">MTAFWHIITLLFGFNIDAIRAQGGGTLATGDTYVCVPAGFCDNNGNPSSPGIDPRIVTPTQQPCPAGQIPCYTQGPSSRCGERFVTQTSTVDGPADAGAYPWQAFIQNSTNPVYAGSGVLLDNYHVLTAAHKVYLSTGNPGSVRVFMGVYDPSNLANTQNRTAASITVHPSFNANTLVNDMAIITVSSPFSLSQDNINSACLPAAGTSYVGQSCVVAGWGETAFKQNDQPVNPMKQVYVRIVDYNTCRASLADASVLGGNVDVYLDPAGEICAGGEAMRDACTYDGGAPLICPATGGKANIAGLVIWGKGCGQAGVYGVYVGVPYYRGWIDTTITQLNG</sequence>
<dbReference type="InterPro" id="IPR051487">
    <property type="entry name" value="Ser/Thr_Proteases_Immune/Dev"/>
</dbReference>
<dbReference type="InterPro" id="IPR043504">
    <property type="entry name" value="Peptidase_S1_PA_chymotrypsin"/>
</dbReference>
<evidence type="ECO:0000259" key="4">
    <source>
        <dbReference type="PROSITE" id="PS50240"/>
    </source>
</evidence>
<dbReference type="GO" id="GO:0004252">
    <property type="term" value="F:serine-type endopeptidase activity"/>
    <property type="evidence" value="ECO:0007669"/>
    <property type="project" value="InterPro"/>
</dbReference>
<dbReference type="InterPro" id="IPR009003">
    <property type="entry name" value="Peptidase_S1_PA"/>
</dbReference>
<evidence type="ECO:0000256" key="1">
    <source>
        <dbReference type="ARBA" id="ARBA00023157"/>
    </source>
</evidence>
<dbReference type="STRING" id="1661398.A0A482V8J4"/>
<dbReference type="OrthoDB" id="6656697at2759"/>
<proteinExistence type="inferred from homology"/>
<reference evidence="5 6" key="1">
    <citation type="submission" date="2017-03" db="EMBL/GenBank/DDBJ databases">
        <title>Genome of the blue death feigning beetle - Asbolus verrucosus.</title>
        <authorList>
            <person name="Rider S.D."/>
        </authorList>
    </citation>
    <scope>NUCLEOTIDE SEQUENCE [LARGE SCALE GENOMIC DNA]</scope>
    <source>
        <strain evidence="5">Butters</strain>
        <tissue evidence="5">Head and leg muscle</tissue>
    </source>
</reference>
<dbReference type="PROSITE" id="PS50240">
    <property type="entry name" value="TRYPSIN_DOM"/>
    <property type="match status" value="1"/>
</dbReference>
<keyword evidence="3" id="KW-0732">Signal</keyword>
<dbReference type="InterPro" id="IPR001254">
    <property type="entry name" value="Trypsin_dom"/>
</dbReference>
<accession>A0A482V8J4</accession>
<keyword evidence="1" id="KW-1015">Disulfide bond</keyword>
<gene>
    <name evidence="5" type="ORF">BDFB_001662</name>
</gene>
<protein>
    <submittedName>
        <fullName evidence="5">Prostasin-like</fullName>
    </submittedName>
</protein>
<dbReference type="InterPro" id="IPR001314">
    <property type="entry name" value="Peptidase_S1A"/>
</dbReference>
<dbReference type="SMART" id="SM00020">
    <property type="entry name" value="Tryp_SPc"/>
    <property type="match status" value="1"/>
</dbReference>
<dbReference type="Pfam" id="PF00089">
    <property type="entry name" value="Trypsin"/>
    <property type="match status" value="1"/>
</dbReference>
<comment type="similarity">
    <text evidence="2">Belongs to the peptidase S1 family. CLIP subfamily.</text>
</comment>
<keyword evidence="6" id="KW-1185">Reference proteome</keyword>
<dbReference type="GO" id="GO:0006508">
    <property type="term" value="P:proteolysis"/>
    <property type="evidence" value="ECO:0007669"/>
    <property type="project" value="InterPro"/>
</dbReference>
<feature type="signal peptide" evidence="3">
    <location>
        <begin position="1"/>
        <end position="21"/>
    </location>
</feature>
<dbReference type="Proteomes" id="UP000292052">
    <property type="component" value="Unassembled WGS sequence"/>
</dbReference>
<comment type="caution">
    <text evidence="5">The sequence shown here is derived from an EMBL/GenBank/DDBJ whole genome shotgun (WGS) entry which is preliminary data.</text>
</comment>
<evidence type="ECO:0000256" key="3">
    <source>
        <dbReference type="SAM" id="SignalP"/>
    </source>
</evidence>
<dbReference type="Gene3D" id="2.40.10.10">
    <property type="entry name" value="Trypsin-like serine proteases"/>
    <property type="match status" value="1"/>
</dbReference>
<dbReference type="CDD" id="cd00190">
    <property type="entry name" value="Tryp_SPc"/>
    <property type="match status" value="1"/>
</dbReference>
<evidence type="ECO:0000256" key="2">
    <source>
        <dbReference type="ARBA" id="ARBA00024195"/>
    </source>
</evidence>
<feature type="domain" description="Peptidase S1" evidence="4">
    <location>
        <begin position="90"/>
        <end position="335"/>
    </location>
</feature>
<dbReference type="SUPFAM" id="SSF50494">
    <property type="entry name" value="Trypsin-like serine proteases"/>
    <property type="match status" value="1"/>
</dbReference>
<dbReference type="PANTHER" id="PTHR24256">
    <property type="entry name" value="TRYPTASE-RELATED"/>
    <property type="match status" value="1"/>
</dbReference>
<name>A0A482V8J4_ASBVE</name>
<dbReference type="AlphaFoldDB" id="A0A482V8J4"/>
<dbReference type="EMBL" id="QDEB01128109">
    <property type="protein sequence ID" value="RZB39446.1"/>
    <property type="molecule type" value="Genomic_DNA"/>
</dbReference>
<evidence type="ECO:0000313" key="5">
    <source>
        <dbReference type="EMBL" id="RZB39446.1"/>
    </source>
</evidence>
<evidence type="ECO:0000313" key="6">
    <source>
        <dbReference type="Proteomes" id="UP000292052"/>
    </source>
</evidence>
<organism evidence="5 6">
    <name type="scientific">Asbolus verrucosus</name>
    <name type="common">Desert ironclad beetle</name>
    <dbReference type="NCBI Taxonomy" id="1661398"/>
    <lineage>
        <taxon>Eukaryota</taxon>
        <taxon>Metazoa</taxon>
        <taxon>Ecdysozoa</taxon>
        <taxon>Arthropoda</taxon>
        <taxon>Hexapoda</taxon>
        <taxon>Insecta</taxon>
        <taxon>Pterygota</taxon>
        <taxon>Neoptera</taxon>
        <taxon>Endopterygota</taxon>
        <taxon>Coleoptera</taxon>
        <taxon>Polyphaga</taxon>
        <taxon>Cucujiformia</taxon>
        <taxon>Tenebrionidae</taxon>
        <taxon>Pimeliinae</taxon>
        <taxon>Asbolus</taxon>
    </lineage>
</organism>